<dbReference type="GO" id="GO:0003723">
    <property type="term" value="F:RNA binding"/>
    <property type="evidence" value="ECO:0007669"/>
    <property type="project" value="UniProtKB-UniRule"/>
</dbReference>
<accession>A0A9Q8P9U3</accession>
<dbReference type="Proteomes" id="UP000756132">
    <property type="component" value="Chromosome 5"/>
</dbReference>
<reference evidence="6" key="1">
    <citation type="submission" date="2021-12" db="EMBL/GenBank/DDBJ databases">
        <authorList>
            <person name="Zaccaron A."/>
            <person name="Stergiopoulos I."/>
        </authorList>
    </citation>
    <scope>NUCLEOTIDE SEQUENCE</scope>
    <source>
        <strain evidence="6">Race5_Kim</strain>
    </source>
</reference>
<dbReference type="CDD" id="cd12245">
    <property type="entry name" value="RRM_scw1_like"/>
    <property type="match status" value="1"/>
</dbReference>
<evidence type="ECO:0000313" key="7">
    <source>
        <dbReference type="Proteomes" id="UP000756132"/>
    </source>
</evidence>
<dbReference type="FunFam" id="3.30.70.330:FF:000089">
    <property type="entry name" value="RNA binding protein"/>
    <property type="match status" value="1"/>
</dbReference>
<dbReference type="SMART" id="SM00360">
    <property type="entry name" value="RRM"/>
    <property type="match status" value="1"/>
</dbReference>
<feature type="region of interest" description="Disordered" evidence="4">
    <location>
        <begin position="1"/>
        <end position="53"/>
    </location>
</feature>
<feature type="compositionally biased region" description="Low complexity" evidence="4">
    <location>
        <begin position="191"/>
        <end position="204"/>
    </location>
</feature>
<sequence>MGDPPKPSNSNSRSQQAAMYSRNAYNTASTSPPTPSFRSDIFGPPSTTGGTAQIYATSPTAERHPLDRKGGNLPALVPSASDPVSFGVELRHAPAVLIRRLPPTIDSAALNSMLLFAEELLQADFTHSPYPDDNGYATAIAYFESPAGALDAQQKLHGKPNATKEANMIVSAHNASAMGAFERRNTIDGLTSRTQTSSTSSASSGNGPPGRSRFNSALQPGDKISPSLPTPNSGATGDFPLPENSAHYQNLFSPQSPLANGVNGTHRVSGKSMINDDNGDDETGELLKDPVAYAKSGQQPAGRRVTSPSTPVGRFGSLSLGGASSGVHHLGSPVANGYNSPRPNPMQGQGPAVHPTNEQSAGQLSSYMSNYPKVQYPPVNPADQNPPCNTLYVGNLPIDTSEDELKTLFTKQRGYRRLCFRTKQNGPMCFVEFEDVSFATKALNDLYGHPLHNSVKGGIRLSFSKNPLGVRAGQTNGLGPNAVMSPQAMSPGFGGMSAVSGPPPGLGSPSNFINGNGAVQYRSPPTGAMDSMFSNPFSAPSADYMAQMAPRGNFSGGVPPSLGNGTFGKDSRRSYSTSQQEQYQNGQNYAQTNGQDHRNEHHYSRTNSDFQNGQHTQSNDSFYQNGNNQLNGCNYHNCQNGR</sequence>
<proteinExistence type="predicted"/>
<dbReference type="InterPro" id="IPR000504">
    <property type="entry name" value="RRM_dom"/>
</dbReference>
<feature type="compositionally biased region" description="Polar residues" evidence="4">
    <location>
        <begin position="574"/>
        <end position="594"/>
    </location>
</feature>
<dbReference type="InterPro" id="IPR012677">
    <property type="entry name" value="Nucleotide-bd_a/b_plait_sf"/>
</dbReference>
<dbReference type="PANTHER" id="PTHR10501">
    <property type="entry name" value="U1 SMALL NUCLEAR RIBONUCLEOPROTEIN A/U2 SMALL NUCLEAR RIBONUCLEOPROTEIN B"/>
    <property type="match status" value="1"/>
</dbReference>
<feature type="region of interest" description="Disordered" evidence="4">
    <location>
        <begin position="319"/>
        <end position="359"/>
    </location>
</feature>
<dbReference type="RefSeq" id="XP_047762712.1">
    <property type="nucleotide sequence ID" value="XM_047905475.1"/>
</dbReference>
<dbReference type="AlphaFoldDB" id="A0A9Q8P9U3"/>
<keyword evidence="2 3" id="KW-0694">RNA-binding</keyword>
<reference evidence="6" key="2">
    <citation type="journal article" date="2022" name="Microb. Genom.">
        <title>A chromosome-scale genome assembly of the tomato pathogen Cladosporium fulvum reveals a compartmentalized genome architecture and the presence of a dispensable chromosome.</title>
        <authorList>
            <person name="Zaccaron A.Z."/>
            <person name="Chen L.H."/>
            <person name="Samaras A."/>
            <person name="Stergiopoulos I."/>
        </authorList>
    </citation>
    <scope>NUCLEOTIDE SEQUENCE</scope>
    <source>
        <strain evidence="6">Race5_Kim</strain>
    </source>
</reference>
<dbReference type="GeneID" id="71986205"/>
<evidence type="ECO:0000313" key="6">
    <source>
        <dbReference type="EMBL" id="UJO18346.1"/>
    </source>
</evidence>
<feature type="compositionally biased region" description="Low complexity" evidence="4">
    <location>
        <begin position="319"/>
        <end position="332"/>
    </location>
</feature>
<feature type="region of interest" description="Disordered" evidence="4">
    <location>
        <begin position="550"/>
        <end position="625"/>
    </location>
</feature>
<dbReference type="PROSITE" id="PS50102">
    <property type="entry name" value="RRM"/>
    <property type="match status" value="1"/>
</dbReference>
<dbReference type="Pfam" id="PF00076">
    <property type="entry name" value="RRM_1"/>
    <property type="match status" value="1"/>
</dbReference>
<evidence type="ECO:0000259" key="5">
    <source>
        <dbReference type="PROSITE" id="PS50102"/>
    </source>
</evidence>
<feature type="compositionally biased region" description="Polar residues" evidence="4">
    <location>
        <begin position="246"/>
        <end position="258"/>
    </location>
</feature>
<feature type="compositionally biased region" description="Polar residues" evidence="4">
    <location>
        <begin position="605"/>
        <end position="625"/>
    </location>
</feature>
<feature type="domain" description="RRM" evidence="5">
    <location>
        <begin position="389"/>
        <end position="466"/>
    </location>
</feature>
<dbReference type="OMA" id="MIFRQKP"/>
<dbReference type="OrthoDB" id="431169at2759"/>
<evidence type="ECO:0000256" key="2">
    <source>
        <dbReference type="ARBA" id="ARBA00022884"/>
    </source>
</evidence>
<keyword evidence="7" id="KW-1185">Reference proteome</keyword>
<gene>
    <name evidence="6" type="ORF">CLAFUR5_06327</name>
</gene>
<name>A0A9Q8P9U3_PASFU</name>
<feature type="region of interest" description="Disordered" evidence="4">
    <location>
        <begin position="191"/>
        <end position="285"/>
    </location>
</feature>
<keyword evidence="1" id="KW-0597">Phosphoprotein</keyword>
<evidence type="ECO:0000256" key="1">
    <source>
        <dbReference type="ARBA" id="ARBA00022553"/>
    </source>
</evidence>
<protein>
    <submittedName>
        <fullName evidence="6">Cell wall integrity protein scw1</fullName>
    </submittedName>
</protein>
<feature type="compositionally biased region" description="Polar residues" evidence="4">
    <location>
        <begin position="8"/>
        <end position="31"/>
    </location>
</feature>
<organism evidence="6 7">
    <name type="scientific">Passalora fulva</name>
    <name type="common">Tomato leaf mold</name>
    <name type="synonym">Cladosporium fulvum</name>
    <dbReference type="NCBI Taxonomy" id="5499"/>
    <lineage>
        <taxon>Eukaryota</taxon>
        <taxon>Fungi</taxon>
        <taxon>Dikarya</taxon>
        <taxon>Ascomycota</taxon>
        <taxon>Pezizomycotina</taxon>
        <taxon>Dothideomycetes</taxon>
        <taxon>Dothideomycetidae</taxon>
        <taxon>Mycosphaerellales</taxon>
        <taxon>Mycosphaerellaceae</taxon>
        <taxon>Fulvia</taxon>
    </lineage>
</organism>
<dbReference type="EMBL" id="CP090167">
    <property type="protein sequence ID" value="UJO18346.1"/>
    <property type="molecule type" value="Genomic_DNA"/>
</dbReference>
<dbReference type="SUPFAM" id="SSF54928">
    <property type="entry name" value="RNA-binding domain, RBD"/>
    <property type="match status" value="1"/>
</dbReference>
<dbReference type="KEGG" id="ffu:CLAFUR5_06327"/>
<evidence type="ECO:0000256" key="3">
    <source>
        <dbReference type="PROSITE-ProRule" id="PRU00176"/>
    </source>
</evidence>
<evidence type="ECO:0000256" key="4">
    <source>
        <dbReference type="SAM" id="MobiDB-lite"/>
    </source>
</evidence>
<dbReference type="InterPro" id="IPR035979">
    <property type="entry name" value="RBD_domain_sf"/>
</dbReference>
<dbReference type="Gene3D" id="3.30.70.330">
    <property type="match status" value="1"/>
</dbReference>